<feature type="region of interest" description="Disordered" evidence="1">
    <location>
        <begin position="1"/>
        <end position="38"/>
    </location>
</feature>
<gene>
    <name evidence="2" type="ORF">B0I36DRAFT_393312</name>
</gene>
<name>A0A9P8XW82_9PEZI</name>
<keyword evidence="3" id="KW-1185">Reference proteome</keyword>
<feature type="compositionally biased region" description="Polar residues" evidence="1">
    <location>
        <begin position="22"/>
        <end position="31"/>
    </location>
</feature>
<dbReference type="Proteomes" id="UP000756346">
    <property type="component" value="Unassembled WGS sequence"/>
</dbReference>
<protein>
    <submittedName>
        <fullName evidence="2">Uncharacterized protein</fullName>
    </submittedName>
</protein>
<evidence type="ECO:0000256" key="1">
    <source>
        <dbReference type="SAM" id="MobiDB-lite"/>
    </source>
</evidence>
<sequence length="297" mass="32880">MLPSQQLQASLSPTEREHAGQGYQNSQSSHVGWTAAHRVSDLKDGEPLVQLAMHSVLTERAPSPQSKLQLERNGHSCKALPVGQFQPPRAIVRDGNPRQAEGSTPPRNRSKVPGPVASTFVERTNVTRRVTMEDNVVKTARTQKSLECLAESPRNLRANQEHRGKLASEEASVDAINDLLGANLTPRPASQSPNEEAPYSTNSMDDLYLDIGHTDNFLGLNDDTFVSYIAVVRLPYPVLSSTRERVELMLSYCPSPTRCIDGVIRLGPWLMHKYGSCTNSDMSIVYRLLTDWDAFTD</sequence>
<dbReference type="OrthoDB" id="5426978at2759"/>
<evidence type="ECO:0000313" key="2">
    <source>
        <dbReference type="EMBL" id="KAH7021051.1"/>
    </source>
</evidence>
<dbReference type="GeneID" id="70191007"/>
<feature type="compositionally biased region" description="Polar residues" evidence="1">
    <location>
        <begin position="1"/>
        <end position="13"/>
    </location>
</feature>
<dbReference type="AlphaFoldDB" id="A0A9P8XW82"/>
<comment type="caution">
    <text evidence="2">The sequence shown here is derived from an EMBL/GenBank/DDBJ whole genome shotgun (WGS) entry which is preliminary data.</text>
</comment>
<dbReference type="EMBL" id="JAGTJQ010000010">
    <property type="protein sequence ID" value="KAH7021051.1"/>
    <property type="molecule type" value="Genomic_DNA"/>
</dbReference>
<reference evidence="2" key="1">
    <citation type="journal article" date="2021" name="Nat. Commun.">
        <title>Genetic determinants of endophytism in the Arabidopsis root mycobiome.</title>
        <authorList>
            <person name="Mesny F."/>
            <person name="Miyauchi S."/>
            <person name="Thiergart T."/>
            <person name="Pickel B."/>
            <person name="Atanasova L."/>
            <person name="Karlsson M."/>
            <person name="Huettel B."/>
            <person name="Barry K.W."/>
            <person name="Haridas S."/>
            <person name="Chen C."/>
            <person name="Bauer D."/>
            <person name="Andreopoulos W."/>
            <person name="Pangilinan J."/>
            <person name="LaButti K."/>
            <person name="Riley R."/>
            <person name="Lipzen A."/>
            <person name="Clum A."/>
            <person name="Drula E."/>
            <person name="Henrissat B."/>
            <person name="Kohler A."/>
            <person name="Grigoriev I.V."/>
            <person name="Martin F.M."/>
            <person name="Hacquard S."/>
        </authorList>
    </citation>
    <scope>NUCLEOTIDE SEQUENCE</scope>
    <source>
        <strain evidence="2">MPI-CAGE-CH-0230</strain>
    </source>
</reference>
<feature type="region of interest" description="Disordered" evidence="1">
    <location>
        <begin position="78"/>
        <end position="115"/>
    </location>
</feature>
<accession>A0A9P8XW82</accession>
<dbReference type="RefSeq" id="XP_046007252.1">
    <property type="nucleotide sequence ID" value="XM_046161461.1"/>
</dbReference>
<organism evidence="2 3">
    <name type="scientific">Microdochium trichocladiopsis</name>
    <dbReference type="NCBI Taxonomy" id="1682393"/>
    <lineage>
        <taxon>Eukaryota</taxon>
        <taxon>Fungi</taxon>
        <taxon>Dikarya</taxon>
        <taxon>Ascomycota</taxon>
        <taxon>Pezizomycotina</taxon>
        <taxon>Sordariomycetes</taxon>
        <taxon>Xylariomycetidae</taxon>
        <taxon>Xylariales</taxon>
        <taxon>Microdochiaceae</taxon>
        <taxon>Microdochium</taxon>
    </lineage>
</organism>
<proteinExistence type="predicted"/>
<evidence type="ECO:0000313" key="3">
    <source>
        <dbReference type="Proteomes" id="UP000756346"/>
    </source>
</evidence>